<dbReference type="CDD" id="cd02440">
    <property type="entry name" value="AdoMet_MTases"/>
    <property type="match status" value="1"/>
</dbReference>
<accession>A0AA41QHU4</accession>
<dbReference type="PANTHER" id="PTHR47816:SF4">
    <property type="entry name" value="RIBOSOMAL RNA SMALL SUBUNIT METHYLTRANSFERASE C"/>
    <property type="match status" value="1"/>
</dbReference>
<evidence type="ECO:0000313" key="5">
    <source>
        <dbReference type="EMBL" id="MCF4122991.1"/>
    </source>
</evidence>
<dbReference type="EMBL" id="JAKGSG010000052">
    <property type="protein sequence ID" value="MCF4122991.1"/>
    <property type="molecule type" value="Genomic_DNA"/>
</dbReference>
<comment type="caution">
    <text evidence="5">The sequence shown here is derived from an EMBL/GenBank/DDBJ whole genome shotgun (WGS) entry which is preliminary data.</text>
</comment>
<evidence type="ECO:0000256" key="3">
    <source>
        <dbReference type="SAM" id="MobiDB-lite"/>
    </source>
</evidence>
<dbReference type="GO" id="GO:0032259">
    <property type="term" value="P:methylation"/>
    <property type="evidence" value="ECO:0007669"/>
    <property type="project" value="UniProtKB-KW"/>
</dbReference>
<organism evidence="5 6">
    <name type="scientific">Antribacter soli</name>
    <dbReference type="NCBI Taxonomy" id="2910976"/>
    <lineage>
        <taxon>Bacteria</taxon>
        <taxon>Bacillati</taxon>
        <taxon>Actinomycetota</taxon>
        <taxon>Actinomycetes</taxon>
        <taxon>Micrococcales</taxon>
        <taxon>Promicromonosporaceae</taxon>
        <taxon>Antribacter</taxon>
    </lineage>
</organism>
<proteinExistence type="predicted"/>
<dbReference type="InterPro" id="IPR046977">
    <property type="entry name" value="RsmC/RlmG"/>
</dbReference>
<sequence>MSQPDHDSTAPEHYFTAKPASAEELRTLAVRLAGREVEVEVASGVFSPGGVDKGTRVLLQEVPAPPQEGNLLDLGCGWGPLALTMALEAPAATVWAVDVNERALDLVRRSAARLGLTNVQAATPDMVPPGTTFAAIWSNPPIRVGKLVLHTMLERWLPQLEGDAEAWLVVQKNLGSDSLARWITETLDLPVERKTSSKGFRVLRVSHRAHSMPGRAPASGPGTPPGATDQRATSPE</sequence>
<feature type="domain" description="Methyltransferase small" evidence="4">
    <location>
        <begin position="37"/>
        <end position="203"/>
    </location>
</feature>
<feature type="region of interest" description="Disordered" evidence="3">
    <location>
        <begin position="207"/>
        <end position="236"/>
    </location>
</feature>
<dbReference type="AlphaFoldDB" id="A0AA41QHU4"/>
<keyword evidence="2" id="KW-0808">Transferase</keyword>
<dbReference type="Proteomes" id="UP001165405">
    <property type="component" value="Unassembled WGS sequence"/>
</dbReference>
<evidence type="ECO:0000256" key="1">
    <source>
        <dbReference type="ARBA" id="ARBA00022603"/>
    </source>
</evidence>
<dbReference type="GO" id="GO:0008757">
    <property type="term" value="F:S-adenosylmethionine-dependent methyltransferase activity"/>
    <property type="evidence" value="ECO:0007669"/>
    <property type="project" value="InterPro"/>
</dbReference>
<evidence type="ECO:0000259" key="4">
    <source>
        <dbReference type="Pfam" id="PF05175"/>
    </source>
</evidence>
<reference evidence="5" key="1">
    <citation type="submission" date="2022-01" db="EMBL/GenBank/DDBJ databases">
        <title>Antribacter sp. nov., isolated from Guizhou of China.</title>
        <authorList>
            <person name="Chengliang C."/>
            <person name="Ya Z."/>
        </authorList>
    </citation>
    <scope>NUCLEOTIDE SEQUENCE</scope>
    <source>
        <strain evidence="5">KLBMP 9083</strain>
    </source>
</reference>
<dbReference type="Gene3D" id="3.40.50.150">
    <property type="entry name" value="Vaccinia Virus protein VP39"/>
    <property type="match status" value="1"/>
</dbReference>
<keyword evidence="6" id="KW-1185">Reference proteome</keyword>
<dbReference type="InterPro" id="IPR029063">
    <property type="entry name" value="SAM-dependent_MTases_sf"/>
</dbReference>
<evidence type="ECO:0000256" key="2">
    <source>
        <dbReference type="ARBA" id="ARBA00022679"/>
    </source>
</evidence>
<evidence type="ECO:0000313" key="6">
    <source>
        <dbReference type="Proteomes" id="UP001165405"/>
    </source>
</evidence>
<protein>
    <submittedName>
        <fullName evidence="5">Methyltransferase</fullName>
    </submittedName>
</protein>
<name>A0AA41QHU4_9MICO</name>
<dbReference type="InterPro" id="IPR007848">
    <property type="entry name" value="Small_mtfrase_dom"/>
</dbReference>
<feature type="compositionally biased region" description="Low complexity" evidence="3">
    <location>
        <begin position="213"/>
        <end position="227"/>
    </location>
</feature>
<keyword evidence="1 5" id="KW-0489">Methyltransferase</keyword>
<dbReference type="RefSeq" id="WP_236090792.1">
    <property type="nucleotide sequence ID" value="NZ_JAKGSG010000052.1"/>
</dbReference>
<dbReference type="SUPFAM" id="SSF53335">
    <property type="entry name" value="S-adenosyl-L-methionine-dependent methyltransferases"/>
    <property type="match status" value="1"/>
</dbReference>
<dbReference type="Pfam" id="PF05175">
    <property type="entry name" value="MTS"/>
    <property type="match status" value="1"/>
</dbReference>
<dbReference type="PANTHER" id="PTHR47816">
    <property type="entry name" value="RIBOSOMAL RNA SMALL SUBUNIT METHYLTRANSFERASE C"/>
    <property type="match status" value="1"/>
</dbReference>
<gene>
    <name evidence="5" type="ORF">L1785_18610</name>
</gene>